<feature type="non-terminal residue" evidence="8">
    <location>
        <position position="472"/>
    </location>
</feature>
<gene>
    <name evidence="8" type="ORF">ENJ51_01995</name>
</gene>
<keyword evidence="4" id="KW-0862">Zinc</keyword>
<dbReference type="Proteomes" id="UP000885750">
    <property type="component" value="Unassembled WGS sequence"/>
</dbReference>
<evidence type="ECO:0000256" key="2">
    <source>
        <dbReference type="ARBA" id="ARBA00022670"/>
    </source>
</evidence>
<keyword evidence="2" id="KW-0645">Protease</keyword>
<keyword evidence="5" id="KW-0482">Metalloprotease</keyword>
<reference evidence="8" key="1">
    <citation type="journal article" date="2020" name="mSystems">
        <title>Genome- and Community-Level Interaction Insights into Carbon Utilization and Element Cycling Functions of Hydrothermarchaeota in Hydrothermal Sediment.</title>
        <authorList>
            <person name="Zhou Z."/>
            <person name="Liu Y."/>
            <person name="Xu W."/>
            <person name="Pan J."/>
            <person name="Luo Z.H."/>
            <person name="Li M."/>
        </authorList>
    </citation>
    <scope>NUCLEOTIDE SEQUENCE [LARGE SCALE GENOMIC DNA]</scope>
    <source>
        <strain evidence="8">HyVt-493</strain>
    </source>
</reference>
<proteinExistence type="inferred from homology"/>
<evidence type="ECO:0000256" key="5">
    <source>
        <dbReference type="ARBA" id="ARBA00023049"/>
    </source>
</evidence>
<feature type="domain" description="Peptidase M16 C-terminal" evidence="7">
    <location>
        <begin position="203"/>
        <end position="392"/>
    </location>
</feature>
<comment type="caution">
    <text evidence="8">The sequence shown here is derived from an EMBL/GenBank/DDBJ whole genome shotgun (WGS) entry which is preliminary data.</text>
</comment>
<feature type="domain" description="Peptidase M16 N-terminal" evidence="6">
    <location>
        <begin position="49"/>
        <end position="193"/>
    </location>
</feature>
<dbReference type="SUPFAM" id="SSF63411">
    <property type="entry name" value="LuxS/MPP-like metallohydrolase"/>
    <property type="match status" value="2"/>
</dbReference>
<dbReference type="InterPro" id="IPR011249">
    <property type="entry name" value="Metalloenz_LuxS/M16"/>
</dbReference>
<dbReference type="EMBL" id="DRMS01000079">
    <property type="protein sequence ID" value="HFC91565.1"/>
    <property type="molecule type" value="Genomic_DNA"/>
</dbReference>
<dbReference type="PANTHER" id="PTHR43690">
    <property type="entry name" value="NARDILYSIN"/>
    <property type="match status" value="1"/>
</dbReference>
<name>A0A7V2WUA4_LEUMU</name>
<dbReference type="InterPro" id="IPR011765">
    <property type="entry name" value="Pept_M16_N"/>
</dbReference>
<evidence type="ECO:0000259" key="7">
    <source>
        <dbReference type="Pfam" id="PF05193"/>
    </source>
</evidence>
<evidence type="ECO:0000256" key="3">
    <source>
        <dbReference type="ARBA" id="ARBA00022801"/>
    </source>
</evidence>
<keyword evidence="3" id="KW-0378">Hydrolase</keyword>
<dbReference type="AlphaFoldDB" id="A0A7V2WUA4"/>
<organism evidence="8">
    <name type="scientific">Leucothrix mucor</name>
    <dbReference type="NCBI Taxonomy" id="45248"/>
    <lineage>
        <taxon>Bacteria</taxon>
        <taxon>Pseudomonadati</taxon>
        <taxon>Pseudomonadota</taxon>
        <taxon>Gammaproteobacteria</taxon>
        <taxon>Thiotrichales</taxon>
        <taxon>Thiotrichaceae</taxon>
        <taxon>Leucothrix</taxon>
    </lineage>
</organism>
<evidence type="ECO:0000256" key="1">
    <source>
        <dbReference type="ARBA" id="ARBA00007261"/>
    </source>
</evidence>
<dbReference type="Pfam" id="PF00675">
    <property type="entry name" value="Peptidase_M16"/>
    <property type="match status" value="1"/>
</dbReference>
<protein>
    <submittedName>
        <fullName evidence="8">Insulinase family protein</fullName>
    </submittedName>
</protein>
<evidence type="ECO:0000313" key="8">
    <source>
        <dbReference type="EMBL" id="HFC91565.1"/>
    </source>
</evidence>
<dbReference type="PANTHER" id="PTHR43690:SF17">
    <property type="entry name" value="PROTEIN YHJJ"/>
    <property type="match status" value="1"/>
</dbReference>
<dbReference type="Pfam" id="PF05193">
    <property type="entry name" value="Peptidase_M16_C"/>
    <property type="match status" value="1"/>
</dbReference>
<accession>A0A7V2WUA4</accession>
<comment type="similarity">
    <text evidence="1">Belongs to the peptidase M16 family.</text>
</comment>
<evidence type="ECO:0000256" key="4">
    <source>
        <dbReference type="ARBA" id="ARBA00022833"/>
    </source>
</evidence>
<sequence length="472" mass="53203">MNRIISRSLLLIAVLFLPWVTFAKKAPIETPKKPPSVYEMSLENGLKLLIKQDKRAPIAVVQLWYRVGTSYEHEGITGLSHALEHMMFKGTKTHQSGQFEVILSENGAQNNAFTSQDYTAYYEVLAKDRIEVALELESDRMRHLILDPKEFKKEIEVVKEERRMRTDDNPVSSMREQFNAVAFMNSPYRAPVIGWMVDLDGMKLDDLQDWYKKWYAPNNATLVIVGDVEPKEMKTLVDKYFAKIPRRKLPEVKSRTEVKQFGERYLKVKLPAKVPSLRMGFKTPGIIDAVKAVKGQPRVEKWEPYALEVLATILDGGSSARLSKNLIRGQEIAVSAGAGYYGFGRLSDLFVLTGTPAKGTTVMQLKEALLKEIQTLKDTLVSTDELKRVKAQVIAGEVYERDSIEHIATLLGSLESTGIGYQLMDEYVPQVLAVTAEQIQSVAKKYLINDHLTVAELIPQDLKKANNKPAGD</sequence>
<dbReference type="Gene3D" id="3.30.830.10">
    <property type="entry name" value="Metalloenzyme, LuxS/M16 peptidase-like"/>
    <property type="match status" value="2"/>
</dbReference>
<dbReference type="GO" id="GO:0046872">
    <property type="term" value="F:metal ion binding"/>
    <property type="evidence" value="ECO:0007669"/>
    <property type="project" value="InterPro"/>
</dbReference>
<dbReference type="GO" id="GO:0008237">
    <property type="term" value="F:metallopeptidase activity"/>
    <property type="evidence" value="ECO:0007669"/>
    <property type="project" value="UniProtKB-KW"/>
</dbReference>
<dbReference type="GO" id="GO:0006508">
    <property type="term" value="P:proteolysis"/>
    <property type="evidence" value="ECO:0007669"/>
    <property type="project" value="UniProtKB-KW"/>
</dbReference>
<dbReference type="InterPro" id="IPR050626">
    <property type="entry name" value="Peptidase_M16"/>
</dbReference>
<evidence type="ECO:0000259" key="6">
    <source>
        <dbReference type="Pfam" id="PF00675"/>
    </source>
</evidence>
<dbReference type="InterPro" id="IPR007863">
    <property type="entry name" value="Peptidase_M16_C"/>
</dbReference>